<dbReference type="GO" id="GO:0003677">
    <property type="term" value="F:DNA binding"/>
    <property type="evidence" value="ECO:0007669"/>
    <property type="project" value="InterPro"/>
</dbReference>
<dbReference type="SUPFAM" id="SSF53098">
    <property type="entry name" value="Ribonuclease H-like"/>
    <property type="match status" value="1"/>
</dbReference>
<comment type="similarity">
    <text evidence="1">Belongs to the DNA polymerase type-A family.</text>
</comment>
<comment type="caution">
    <text evidence="7">The sequence shown here is derived from an EMBL/GenBank/DDBJ whole genome shotgun (WGS) entry which is preliminary data.</text>
</comment>
<dbReference type="InterPro" id="IPR001098">
    <property type="entry name" value="DNA-dir_DNA_pol_A_palm_dom"/>
</dbReference>
<dbReference type="InterPro" id="IPR012337">
    <property type="entry name" value="RNaseH-like_sf"/>
</dbReference>
<dbReference type="GO" id="GO:0008408">
    <property type="term" value="F:3'-5' exonuclease activity"/>
    <property type="evidence" value="ECO:0007669"/>
    <property type="project" value="InterPro"/>
</dbReference>
<organism evidence="7 8">
    <name type="scientific">Thermogemmata fonticola</name>
    <dbReference type="NCBI Taxonomy" id="2755323"/>
    <lineage>
        <taxon>Bacteria</taxon>
        <taxon>Pseudomonadati</taxon>
        <taxon>Planctomycetota</taxon>
        <taxon>Planctomycetia</taxon>
        <taxon>Gemmatales</taxon>
        <taxon>Gemmataceae</taxon>
        <taxon>Thermogemmata</taxon>
    </lineage>
</organism>
<dbReference type="Gene3D" id="3.30.420.10">
    <property type="entry name" value="Ribonuclease H-like superfamily/Ribonuclease H"/>
    <property type="match status" value="1"/>
</dbReference>
<reference evidence="7 8" key="1">
    <citation type="submission" date="2020-07" db="EMBL/GenBank/DDBJ databases">
        <title>Thermogemmata thermophila gen. nov., sp. nov., a novel moderate thermophilic planctomycete from a Kamchatka hot spring.</title>
        <authorList>
            <person name="Elcheninov A.G."/>
            <person name="Podosokorskaya O.A."/>
            <person name="Kovaleva O.L."/>
            <person name="Novikov A."/>
            <person name="Bonch-Osmolovskaya E.A."/>
            <person name="Toshchakov S.V."/>
            <person name="Kublanov I.V."/>
        </authorList>
    </citation>
    <scope>NUCLEOTIDE SEQUENCE [LARGE SCALE GENOMIC DNA]</scope>
    <source>
        <strain evidence="7 8">2918</strain>
    </source>
</reference>
<dbReference type="Gene3D" id="3.30.70.370">
    <property type="match status" value="2"/>
</dbReference>
<keyword evidence="8" id="KW-1185">Reference proteome</keyword>
<evidence type="ECO:0000256" key="4">
    <source>
        <dbReference type="ARBA" id="ARBA00022705"/>
    </source>
</evidence>
<name>A0A7V8VAW3_9BACT</name>
<evidence type="ECO:0000313" key="7">
    <source>
        <dbReference type="EMBL" id="MBA2224669.1"/>
    </source>
</evidence>
<sequence>MESGFATLPGSLAICQSETVHEVPEALDVDLAELRQELAGSELVVFDFETSGVRPRFAVVAGIGFYFPASRRVFYINCNHGLHDPDIPRYPEKKVAAAIRPFFRDRTKHAVAHNATFDVRMLYRLGIDVRCRVSCTMVLTHRLDENLRSFGSGQTTHYHLPAVTYGLKELTQVFFRCKPPTLHDVIGERNTLNAPPRLVADYCRIDVVNTYNLFSRFHAVLGVGDPLNPSPRDLLRRHLDPVYRLAAEIDDPNNLVLARMMWEGVGIDAAEAVRQRDRYQRSIQACRDEIWRSLNVRWPLETPANVLRVMRSLGVKDDLSYDPFAAYPDPSVDWRVSVASEVLLDVYESVNDPFKRRIMALLLSMSLMKQRLSAFLDTLPAKARYSGDRLYPDRFDSTLVTTRFSSSPNLQNLPGKADKEEAWQRELPNPCKEYSRTRNLFVARPGCVLVSIDLKAAEPRYMALLFQRALRSRSEDYLDKRRRARRERQERYPDLMAAMRRLQDKRPTQPFEVQWPNITDDPLWRVFKHGVPTDDPYNALLIAMDPAGHQQAIAQGSEKKWLKDNRNRGKTAFLAFAYGASAANLAPQLGWSLAQTEQAIRNIETSYPTLIPLRQLTLLEMIHLGQVENLWGRPRRINGYYQLARPEPVTVRFRLRRPTPRSYVARIIPLGSTSPALSQSGSLAGGGVQAFVEQCYIELEEGVRGEVVLAGNPDGTLAYAARSDPFVRAPHFNNPPFRNISFSLIRWVEDGDGLRRLFPRQAHAWRMAFNSLCQATGADHLRWIMNNVDREVSLKPRFRDCKLVLTVHDSLVYEVPEEKLQPFVKSARQVACRQPPWADIDFKVEVEWGRRFGEMKELP</sequence>
<evidence type="ECO:0000256" key="2">
    <source>
        <dbReference type="ARBA" id="ARBA00012417"/>
    </source>
</evidence>
<dbReference type="Pfam" id="PF00476">
    <property type="entry name" value="DNA_pol_A"/>
    <property type="match status" value="1"/>
</dbReference>
<dbReference type="InterPro" id="IPR043502">
    <property type="entry name" value="DNA/RNA_pol_sf"/>
</dbReference>
<dbReference type="GO" id="GO:0003887">
    <property type="term" value="F:DNA-directed DNA polymerase activity"/>
    <property type="evidence" value="ECO:0007669"/>
    <property type="project" value="UniProtKB-EC"/>
</dbReference>
<evidence type="ECO:0000256" key="3">
    <source>
        <dbReference type="ARBA" id="ARBA00020311"/>
    </source>
</evidence>
<dbReference type="EC" id="2.7.7.7" evidence="2"/>
<evidence type="ECO:0000259" key="6">
    <source>
        <dbReference type="SMART" id="SM00482"/>
    </source>
</evidence>
<protein>
    <recommendedName>
        <fullName evidence="3">DNA polymerase I</fullName>
        <ecNumber evidence="2">2.7.7.7</ecNumber>
    </recommendedName>
</protein>
<dbReference type="Pfam" id="PF01612">
    <property type="entry name" value="DNA_pol_A_exo1"/>
    <property type="match status" value="1"/>
</dbReference>
<keyword evidence="4" id="KW-0235">DNA replication</keyword>
<dbReference type="EMBL" id="JACEFB010000001">
    <property type="protein sequence ID" value="MBA2224669.1"/>
    <property type="molecule type" value="Genomic_DNA"/>
</dbReference>
<dbReference type="SUPFAM" id="SSF56672">
    <property type="entry name" value="DNA/RNA polymerases"/>
    <property type="match status" value="1"/>
</dbReference>
<proteinExistence type="inferred from homology"/>
<dbReference type="GO" id="GO:0006302">
    <property type="term" value="P:double-strand break repair"/>
    <property type="evidence" value="ECO:0007669"/>
    <property type="project" value="TreeGrafter"/>
</dbReference>
<feature type="domain" description="DNA-directed DNA polymerase family A palm" evidence="6">
    <location>
        <begin position="435"/>
        <end position="819"/>
    </location>
</feature>
<dbReference type="PANTHER" id="PTHR10133">
    <property type="entry name" value="DNA POLYMERASE I"/>
    <property type="match status" value="1"/>
</dbReference>
<dbReference type="SMART" id="SM00482">
    <property type="entry name" value="POLAc"/>
    <property type="match status" value="1"/>
</dbReference>
<dbReference type="InterPro" id="IPR002562">
    <property type="entry name" value="3'-5'_exonuclease_dom"/>
</dbReference>
<dbReference type="AlphaFoldDB" id="A0A7V8VAW3"/>
<dbReference type="InterPro" id="IPR036397">
    <property type="entry name" value="RNaseH_sf"/>
</dbReference>
<evidence type="ECO:0000313" key="8">
    <source>
        <dbReference type="Proteomes" id="UP000542342"/>
    </source>
</evidence>
<dbReference type="GO" id="GO:0006261">
    <property type="term" value="P:DNA-templated DNA replication"/>
    <property type="evidence" value="ECO:0007669"/>
    <property type="project" value="InterPro"/>
</dbReference>
<comment type="catalytic activity">
    <reaction evidence="5">
        <text>DNA(n) + a 2'-deoxyribonucleoside 5'-triphosphate = DNA(n+1) + diphosphate</text>
        <dbReference type="Rhea" id="RHEA:22508"/>
        <dbReference type="Rhea" id="RHEA-COMP:17339"/>
        <dbReference type="Rhea" id="RHEA-COMP:17340"/>
        <dbReference type="ChEBI" id="CHEBI:33019"/>
        <dbReference type="ChEBI" id="CHEBI:61560"/>
        <dbReference type="ChEBI" id="CHEBI:173112"/>
        <dbReference type="EC" id="2.7.7.7"/>
    </reaction>
</comment>
<accession>A0A7V8VAW3</accession>
<evidence type="ECO:0000256" key="1">
    <source>
        <dbReference type="ARBA" id="ARBA00007705"/>
    </source>
</evidence>
<dbReference type="PANTHER" id="PTHR10133:SF27">
    <property type="entry name" value="DNA POLYMERASE NU"/>
    <property type="match status" value="1"/>
</dbReference>
<evidence type="ECO:0000256" key="5">
    <source>
        <dbReference type="ARBA" id="ARBA00049244"/>
    </source>
</evidence>
<gene>
    <name evidence="7" type="ORF">H0921_00665</name>
</gene>
<dbReference type="RefSeq" id="WP_194536103.1">
    <property type="nucleotide sequence ID" value="NZ_JACEFB010000001.1"/>
</dbReference>
<dbReference type="Proteomes" id="UP000542342">
    <property type="component" value="Unassembled WGS sequence"/>
</dbReference>
<dbReference type="Gene3D" id="1.10.150.20">
    <property type="entry name" value="5' to 3' exonuclease, C-terminal subdomain"/>
    <property type="match status" value="3"/>
</dbReference>
<dbReference type="InterPro" id="IPR002298">
    <property type="entry name" value="DNA_polymerase_A"/>
</dbReference>